<comment type="similarity">
    <text evidence="2">Belongs to the GMC oxidoreductase family.</text>
</comment>
<dbReference type="EMBL" id="JBHSQW010000034">
    <property type="protein sequence ID" value="MFC5995709.1"/>
    <property type="molecule type" value="Genomic_DNA"/>
</dbReference>
<sequence length="364" mass="40890">MTREIALYTLEGVPDARITTHPFNTDDGLGLSMLRFVRDPAGDVVLIIHGLTTSSDMFIMPEHRNLVRFLLDNGFTDVWTLDFRMSNRFPYNRARHRFTMDDIALFDFPAALRTLRAVVGERRVHVIAHCLGSVSFMMSLFGGAVGGIASVIANSVALTPRVPPWSQVKLAVAPDLAEYVLGLPYLDPNWHQEPRFTPGWLLSRLVDLVHPECDVPACHMLSLMWGTGWPALYSHDKLHPVTHARGGDLYGATGVHYYRHVRTMVRAGRAVKFDRRDARYDALPDDYLAGAAEVGTPVLFVTGEKNRVFTDSNIVCYERLEAVAPGRHELEVIPGYGHQDVFMGKDVHQDVFPRLLEFLQRQGA</sequence>
<keyword evidence="3" id="KW-0285">Flavoprotein</keyword>
<keyword evidence="8" id="KW-1185">Reference proteome</keyword>
<comment type="cofactor">
    <cofactor evidence="1">
        <name>FAD</name>
        <dbReference type="ChEBI" id="CHEBI:57692"/>
    </cofactor>
</comment>
<dbReference type="InterPro" id="IPR000073">
    <property type="entry name" value="AB_hydrolase_1"/>
</dbReference>
<proteinExistence type="inferred from homology"/>
<evidence type="ECO:0000256" key="5">
    <source>
        <dbReference type="ARBA" id="ARBA00023002"/>
    </source>
</evidence>
<dbReference type="InterPro" id="IPR052542">
    <property type="entry name" value="Cholesterol_Oxidase"/>
</dbReference>
<keyword evidence="7" id="KW-0378">Hydrolase</keyword>
<organism evidence="7 8">
    <name type="scientific">Pseudonocardia hispaniensis</name>
    <dbReference type="NCBI Taxonomy" id="904933"/>
    <lineage>
        <taxon>Bacteria</taxon>
        <taxon>Bacillati</taxon>
        <taxon>Actinomycetota</taxon>
        <taxon>Actinomycetes</taxon>
        <taxon>Pseudonocardiales</taxon>
        <taxon>Pseudonocardiaceae</taxon>
        <taxon>Pseudonocardia</taxon>
    </lineage>
</organism>
<evidence type="ECO:0000259" key="6">
    <source>
        <dbReference type="Pfam" id="PF00561"/>
    </source>
</evidence>
<dbReference type="PANTHER" id="PTHR47470:SF1">
    <property type="entry name" value="FAD-DEPENDENT OXIDOREDUCTASE 2 FAD BINDING DOMAIN-CONTAINING PROTEIN"/>
    <property type="match status" value="1"/>
</dbReference>
<keyword evidence="4" id="KW-0274">FAD</keyword>
<evidence type="ECO:0000256" key="2">
    <source>
        <dbReference type="ARBA" id="ARBA00010790"/>
    </source>
</evidence>
<dbReference type="SUPFAM" id="SSF53474">
    <property type="entry name" value="alpha/beta-Hydrolases"/>
    <property type="match status" value="1"/>
</dbReference>
<keyword evidence="5" id="KW-0560">Oxidoreductase</keyword>
<comment type="caution">
    <text evidence="7">The sequence shown here is derived from an EMBL/GenBank/DDBJ whole genome shotgun (WGS) entry which is preliminary data.</text>
</comment>
<dbReference type="Proteomes" id="UP001596302">
    <property type="component" value="Unassembled WGS sequence"/>
</dbReference>
<accession>A0ABW1J5C1</accession>
<dbReference type="GO" id="GO:0016787">
    <property type="term" value="F:hydrolase activity"/>
    <property type="evidence" value="ECO:0007669"/>
    <property type="project" value="UniProtKB-KW"/>
</dbReference>
<dbReference type="Pfam" id="PF00561">
    <property type="entry name" value="Abhydrolase_1"/>
    <property type="match status" value="1"/>
</dbReference>
<reference evidence="8" key="1">
    <citation type="journal article" date="2019" name="Int. J. Syst. Evol. Microbiol.">
        <title>The Global Catalogue of Microorganisms (GCM) 10K type strain sequencing project: providing services to taxonomists for standard genome sequencing and annotation.</title>
        <authorList>
            <consortium name="The Broad Institute Genomics Platform"/>
            <consortium name="The Broad Institute Genome Sequencing Center for Infectious Disease"/>
            <person name="Wu L."/>
            <person name="Ma J."/>
        </authorList>
    </citation>
    <scope>NUCLEOTIDE SEQUENCE [LARGE SCALE GENOMIC DNA]</scope>
    <source>
        <strain evidence="8">CCM 8391</strain>
    </source>
</reference>
<feature type="domain" description="AB hydrolase-1" evidence="6">
    <location>
        <begin position="44"/>
        <end position="340"/>
    </location>
</feature>
<evidence type="ECO:0000313" key="7">
    <source>
        <dbReference type="EMBL" id="MFC5995709.1"/>
    </source>
</evidence>
<protein>
    <submittedName>
        <fullName evidence="7">Alpha/beta fold hydrolase</fullName>
    </submittedName>
</protein>
<name>A0ABW1J5C1_9PSEU</name>
<evidence type="ECO:0000256" key="4">
    <source>
        <dbReference type="ARBA" id="ARBA00022827"/>
    </source>
</evidence>
<dbReference type="PANTHER" id="PTHR47470">
    <property type="entry name" value="CHOLESTEROL OXIDASE"/>
    <property type="match status" value="1"/>
</dbReference>
<evidence type="ECO:0000256" key="3">
    <source>
        <dbReference type="ARBA" id="ARBA00022630"/>
    </source>
</evidence>
<gene>
    <name evidence="7" type="ORF">ACFQE5_15970</name>
</gene>
<dbReference type="RefSeq" id="WP_379585934.1">
    <property type="nucleotide sequence ID" value="NZ_JBHSQW010000034.1"/>
</dbReference>
<evidence type="ECO:0000313" key="8">
    <source>
        <dbReference type="Proteomes" id="UP001596302"/>
    </source>
</evidence>
<evidence type="ECO:0000256" key="1">
    <source>
        <dbReference type="ARBA" id="ARBA00001974"/>
    </source>
</evidence>
<dbReference type="Gene3D" id="3.40.50.1820">
    <property type="entry name" value="alpha/beta hydrolase"/>
    <property type="match status" value="1"/>
</dbReference>
<dbReference type="InterPro" id="IPR029058">
    <property type="entry name" value="AB_hydrolase_fold"/>
</dbReference>